<dbReference type="RefSeq" id="WP_165011867.1">
    <property type="nucleotide sequence ID" value="NZ_JAALDL010000002.1"/>
</dbReference>
<dbReference type="Pfam" id="PF13682">
    <property type="entry name" value="CZB"/>
    <property type="match status" value="1"/>
</dbReference>
<dbReference type="InterPro" id="IPR025991">
    <property type="entry name" value="Chemoreceptor_zinc-bind_dom"/>
</dbReference>
<dbReference type="EMBL" id="JAALDL010000002">
    <property type="protein sequence ID" value="NGN96821.1"/>
    <property type="molecule type" value="Genomic_DNA"/>
</dbReference>
<evidence type="ECO:0000259" key="1">
    <source>
        <dbReference type="Pfam" id="PF13682"/>
    </source>
</evidence>
<organism evidence="2 3">
    <name type="scientific">Grimontia sedimenti</name>
    <dbReference type="NCBI Taxonomy" id="2711294"/>
    <lineage>
        <taxon>Bacteria</taxon>
        <taxon>Pseudomonadati</taxon>
        <taxon>Pseudomonadota</taxon>
        <taxon>Gammaproteobacteria</taxon>
        <taxon>Vibrionales</taxon>
        <taxon>Vibrionaceae</taxon>
        <taxon>Grimontia</taxon>
    </lineage>
</organism>
<evidence type="ECO:0000313" key="2">
    <source>
        <dbReference type="EMBL" id="NGN96821.1"/>
    </source>
</evidence>
<gene>
    <name evidence="2" type="ORF">G5S52_03885</name>
</gene>
<name>A0A6M1RET5_9GAMM</name>
<evidence type="ECO:0000313" key="3">
    <source>
        <dbReference type="Proteomes" id="UP000473008"/>
    </source>
</evidence>
<protein>
    <recommendedName>
        <fullName evidence="1">Chemoreceptor zinc-binding domain-containing protein</fullName>
    </recommendedName>
</protein>
<dbReference type="Proteomes" id="UP000473008">
    <property type="component" value="Unassembled WGS sequence"/>
</dbReference>
<proteinExistence type="predicted"/>
<sequence length="126" mass="14325">MGIREEIDAAVGAHGAWKQKLRNAIETGECESTPERVKKDDNCSFGKWLHHRMDEQYKKSPFYSEILSLHAAFHREAGAILEMALNGEKEAANDKMKLGSEFSKLSASLTAKMREWQEWLDTKGIQ</sequence>
<reference evidence="2 3" key="1">
    <citation type="submission" date="2020-02" db="EMBL/GenBank/DDBJ databases">
        <title>The draft genome of Grimontia sedimenta sp. nov., isolated from benthic sediments near coral reefs south of Kuwait.</title>
        <authorList>
            <person name="Mahmoud H.M."/>
            <person name="Jose L."/>
            <person name="Eapen S."/>
        </authorList>
    </citation>
    <scope>NUCLEOTIDE SEQUENCE [LARGE SCALE GENOMIC DNA]</scope>
    <source>
        <strain evidence="2 3">S25</strain>
    </source>
</reference>
<feature type="domain" description="Chemoreceptor zinc-binding" evidence="1">
    <location>
        <begin position="14"/>
        <end position="81"/>
    </location>
</feature>
<keyword evidence="3" id="KW-1185">Reference proteome</keyword>
<dbReference type="AlphaFoldDB" id="A0A6M1RET5"/>
<dbReference type="Gene3D" id="1.20.120.30">
    <property type="entry name" value="Aspartate receptor, ligand-binding domain"/>
    <property type="match status" value="1"/>
</dbReference>
<comment type="caution">
    <text evidence="2">The sequence shown here is derived from an EMBL/GenBank/DDBJ whole genome shotgun (WGS) entry which is preliminary data.</text>
</comment>
<accession>A0A6M1RET5</accession>